<dbReference type="EMBL" id="RCSW01000033">
    <property type="protein sequence ID" value="KAF7922344.1"/>
    <property type="molecule type" value="Genomic_DNA"/>
</dbReference>
<feature type="domain" description="2EXR" evidence="1">
    <location>
        <begin position="28"/>
        <end position="131"/>
    </location>
</feature>
<protein>
    <recommendedName>
        <fullName evidence="1">2EXR domain-containing protein</fullName>
    </recommendedName>
</protein>
<reference evidence="2 3" key="1">
    <citation type="journal article" date="2020" name="Genome Biol. Evol.">
        <title>Comparative genomics of Sclerotiniaceae.</title>
        <authorList>
            <person name="Valero Jimenez C.A."/>
            <person name="Steentjes M."/>
            <person name="Scholten O.E."/>
            <person name="Van Kan J.A.L."/>
        </authorList>
    </citation>
    <scope>NUCLEOTIDE SEQUENCE [LARGE SCALE GENOMIC DNA]</scope>
    <source>
        <strain evidence="2 3">MUCL 94</strain>
    </source>
</reference>
<accession>A0A9P5HWC9</accession>
<keyword evidence="3" id="KW-1185">Reference proteome</keyword>
<dbReference type="PANTHER" id="PTHR35910">
    <property type="entry name" value="2EXR DOMAIN-CONTAINING PROTEIN"/>
    <property type="match status" value="1"/>
</dbReference>
<dbReference type="GeneID" id="62154674"/>
<evidence type="ECO:0000313" key="2">
    <source>
        <dbReference type="EMBL" id="KAF7922344.1"/>
    </source>
</evidence>
<evidence type="ECO:0000313" key="3">
    <source>
        <dbReference type="Proteomes" id="UP000710849"/>
    </source>
</evidence>
<name>A0A9P5HWC9_9HELO</name>
<dbReference type="AlphaFoldDB" id="A0A9P5HWC9"/>
<proteinExistence type="predicted"/>
<evidence type="ECO:0000259" key="1">
    <source>
        <dbReference type="Pfam" id="PF20150"/>
    </source>
</evidence>
<dbReference type="PANTHER" id="PTHR35910:SF6">
    <property type="entry name" value="2EXR DOMAIN-CONTAINING PROTEIN"/>
    <property type="match status" value="1"/>
</dbReference>
<dbReference type="Proteomes" id="UP000710849">
    <property type="component" value="Unassembled WGS sequence"/>
</dbReference>
<sequence>MSFQSEESHLANLSSTPFNSVPGPLEEFTPFSGLPLELRRKIWGFAALSHPRIFELVWCSFENDLHQLFKVSKEANRVPPIMEVNREARQEGMRIFEKRVFNNCDINIESPFKPEGEKPQCTWFNPDLDTIYFGENTCVRTVAYFLDLCWYTKLPKIAFAVNRHVQVSCDCDWYPENWNSEDWRPANDMLPCLQILHGKPRKDANSSMFPGSPSTTEVYIVIPSLVYKFAAGEMTNTATLRSSLHEDLCVGGPRPGSLWAMQMRRIRSGVYGCGTSRWTNGSGPDFKFASFGPSIKDGKGKRLRHHGYTICDKKFEKITMGTFLEDLKIRIGVDIRIGVWSHSENFPTCYNQVNEVGLFNETDEGIKECEAEIWAHCHNEKCK</sequence>
<dbReference type="RefSeq" id="XP_038727528.1">
    <property type="nucleotide sequence ID" value="XM_038881601.1"/>
</dbReference>
<gene>
    <name evidence="2" type="ORF">EAE97_011086</name>
</gene>
<dbReference type="Pfam" id="PF20150">
    <property type="entry name" value="2EXR"/>
    <property type="match status" value="1"/>
</dbReference>
<comment type="caution">
    <text evidence="2">The sequence shown here is derived from an EMBL/GenBank/DDBJ whole genome shotgun (WGS) entry which is preliminary data.</text>
</comment>
<dbReference type="InterPro" id="IPR045518">
    <property type="entry name" value="2EXR"/>
</dbReference>
<organism evidence="2 3">
    <name type="scientific">Botrytis byssoidea</name>
    <dbReference type="NCBI Taxonomy" id="139641"/>
    <lineage>
        <taxon>Eukaryota</taxon>
        <taxon>Fungi</taxon>
        <taxon>Dikarya</taxon>
        <taxon>Ascomycota</taxon>
        <taxon>Pezizomycotina</taxon>
        <taxon>Leotiomycetes</taxon>
        <taxon>Helotiales</taxon>
        <taxon>Sclerotiniaceae</taxon>
        <taxon>Botrytis</taxon>
    </lineage>
</organism>